<keyword evidence="1" id="KW-0812">Transmembrane</keyword>
<evidence type="ECO:0000313" key="4">
    <source>
        <dbReference type="Proteomes" id="UP000000276"/>
    </source>
</evidence>
<reference evidence="3 4" key="1">
    <citation type="journal article" date="2011" name="J. Bacteriol.">
        <title>Complete genome sequence of Corynebacterium pseudotuberculosis I19, a strain isolated from a cow in Israel with bovine mastitis.</title>
        <authorList>
            <consortium name="Consortium: Rede Paraense de Genomica e Proteomica (RPGP)"/>
            <person name="Silva A."/>
            <person name="Schneider M.P."/>
            <person name="Cerdeira L."/>
            <person name="Barbosa M.S."/>
            <person name="Ramos R.T."/>
            <person name="Carneiro A.R."/>
            <person name="Santos R."/>
            <person name="Lima M."/>
            <person name="D'Afonseca V."/>
            <person name="Almeida S.S."/>
            <person name="Santos A.R."/>
            <person name="Soares S.C."/>
            <person name="Pinto A.C."/>
            <person name="Ali A."/>
            <person name="Dorella F.A."/>
            <person name="Rocha F."/>
            <person name="de Abreu V.A."/>
            <person name="Trost E."/>
            <person name="Tauch A."/>
            <person name="Shpigel N."/>
            <person name="Miyoshi A."/>
            <person name="Azevedo V."/>
        </authorList>
    </citation>
    <scope>NUCLEOTIDE SEQUENCE [LARGE SCALE GENOMIC DNA]</scope>
    <source>
        <strain evidence="3 4">C231</strain>
    </source>
</reference>
<reference evidence="3 4" key="2">
    <citation type="journal article" date="2011" name="PLoS ONE">
        <title>Evidence for reductive genome evolution and lateral acquisition of virulence functions in two Corynebacterium pseudotuberculosis strains.</title>
        <authorList>
            <person name="Ruiz J.C."/>
            <person name="D'Afonseca V."/>
            <person name="Silva A."/>
            <person name="Ali A."/>
            <person name="Pinto A.C."/>
            <person name="Santos A.R."/>
            <person name="Rocha A.A."/>
            <person name="Lopes D.O."/>
            <person name="Dorella F.A."/>
            <person name="Pacheco L.G."/>
            <person name="Costa M.P."/>
            <person name="Turk M.Z."/>
            <person name="Seyffert N."/>
            <person name="Moraes P.M."/>
            <person name="Soares S.C."/>
            <person name="Almeida S.S."/>
            <person name="Castro T.L."/>
            <person name="Abreu V.A."/>
            <person name="Trost E."/>
            <person name="Baumbach J."/>
            <person name="Tauch A."/>
            <person name="Schneider M.P."/>
            <person name="McCulloch J."/>
            <person name="Cerdeira L.T."/>
            <person name="Ramos R.T."/>
            <person name="Zerlotini A."/>
            <person name="Dominitini A."/>
            <person name="Resende D.M."/>
            <person name="Coser E.M."/>
            <person name="Oliveira L.M."/>
            <person name="Pedrosa A.L."/>
            <person name="Vieira C.U."/>
            <person name="Guimaraes C.T."/>
            <person name="Bartholomeu D.C."/>
            <person name="Oliveira D.M."/>
            <person name="Santos F.R."/>
            <person name="Rabelo E.M."/>
            <person name="Lobo F.P."/>
            <person name="Franco G.R."/>
            <person name="Costa A.F."/>
            <person name="Castro I.M."/>
            <person name="Dias S.R."/>
            <person name="Ferro J.A."/>
            <person name="Ortega J.M."/>
            <person name="Paiva L.V."/>
            <person name="Goulart L.R."/>
            <person name="Almeida J.F."/>
            <person name="Ferro M.I."/>
            <person name="Carneiro N.P."/>
            <person name="Falcao P.R."/>
            <person name="Grynberg P."/>
            <person name="Teixeira S.M."/>
            <person name="Brommonschenkel S."/>
            <person name="Oliveira S.C."/>
            <person name="Meyer R."/>
            <person name="Moore R.J."/>
            <person name="Miyoshi A."/>
            <person name="Oliveira G.C."/>
            <person name="Azevedo V."/>
        </authorList>
    </citation>
    <scope>NUCLEOTIDE SEQUENCE [LARGE SCALE GENOMIC DNA]</scope>
    <source>
        <strain evidence="3 4">C231</strain>
    </source>
</reference>
<feature type="transmembrane region" description="Helical" evidence="1">
    <location>
        <begin position="6"/>
        <end position="31"/>
    </location>
</feature>
<dbReference type="GO" id="GO:0016020">
    <property type="term" value="C:membrane"/>
    <property type="evidence" value="ECO:0007669"/>
    <property type="project" value="InterPro"/>
</dbReference>
<keyword evidence="4" id="KW-1185">Reference proteome</keyword>
<dbReference type="Proteomes" id="UP000000276">
    <property type="component" value="Chromosome"/>
</dbReference>
<evidence type="ECO:0000259" key="2">
    <source>
        <dbReference type="Pfam" id="PF01478"/>
    </source>
</evidence>
<name>D9QAP1_CORP2</name>
<dbReference type="EMBL" id="CP001829">
    <property type="protein sequence ID" value="ADL10617.1"/>
    <property type="molecule type" value="Genomic_DNA"/>
</dbReference>
<accession>D9QAP1</accession>
<dbReference type="GO" id="GO:0004190">
    <property type="term" value="F:aspartic-type endopeptidase activity"/>
    <property type="evidence" value="ECO:0007669"/>
    <property type="project" value="InterPro"/>
</dbReference>
<protein>
    <submittedName>
        <fullName evidence="3">Prepilin peptidase</fullName>
    </submittedName>
</protein>
<dbReference type="HOGENOM" id="CLU_057101_11_1_11"/>
<dbReference type="Gene3D" id="1.20.120.1220">
    <property type="match status" value="1"/>
</dbReference>
<feature type="transmembrane region" description="Helical" evidence="1">
    <location>
        <begin position="69"/>
        <end position="94"/>
    </location>
</feature>
<keyword evidence="1" id="KW-1133">Transmembrane helix</keyword>
<feature type="transmembrane region" description="Helical" evidence="1">
    <location>
        <begin position="43"/>
        <end position="63"/>
    </location>
</feature>
<dbReference type="Pfam" id="PF01478">
    <property type="entry name" value="Peptidase_A24"/>
    <property type="match status" value="1"/>
</dbReference>
<dbReference type="InterPro" id="IPR000045">
    <property type="entry name" value="Prepilin_IV_endopep_pep"/>
</dbReference>
<feature type="domain" description="Prepilin type IV endopeptidase peptidase" evidence="2">
    <location>
        <begin position="20"/>
        <end position="119"/>
    </location>
</feature>
<dbReference type="GeneID" id="93974505"/>
<dbReference type="OrthoDB" id="4428077at2"/>
<dbReference type="STRING" id="681645.CpC231_1141"/>
<dbReference type="eggNOG" id="COG1989">
    <property type="taxonomic scope" value="Bacteria"/>
</dbReference>
<gene>
    <name evidence="3" type="ORF">CPC231_05775</name>
</gene>
<sequence>MGEQHNALMLGGGAEIAVALIILVWAGVLCFQDLWQRTIPDILTIPVIVGIVAGSVGAGQLSWLLDGMIWGGTYFLLGIILQGVIGGGDIKLALITGTSAAMHSPLAVVYAMIAAQLVTLCAGTMMYFYEKTQGILARREKKKSHADGEHAQRHIIRIPHGPAMLLSTALSYVVTP</sequence>
<evidence type="ECO:0000313" key="3">
    <source>
        <dbReference type="EMBL" id="ADL10617.1"/>
    </source>
</evidence>
<proteinExistence type="predicted"/>
<dbReference type="KEGG" id="cpq:CPC231_05775"/>
<dbReference type="RefSeq" id="WP_013242001.1">
    <property type="nucleotide sequence ID" value="NC_017301.2"/>
</dbReference>
<dbReference type="PATRIC" id="fig|681645.3.peg.1194"/>
<dbReference type="AlphaFoldDB" id="D9QAP1"/>
<organism evidence="3 4">
    <name type="scientific">Corynebacterium pseudotuberculosis (strain C231)</name>
    <dbReference type="NCBI Taxonomy" id="681645"/>
    <lineage>
        <taxon>Bacteria</taxon>
        <taxon>Bacillati</taxon>
        <taxon>Actinomycetota</taxon>
        <taxon>Actinomycetes</taxon>
        <taxon>Mycobacteriales</taxon>
        <taxon>Corynebacteriaceae</taxon>
        <taxon>Corynebacterium</taxon>
    </lineage>
</organism>
<evidence type="ECO:0000256" key="1">
    <source>
        <dbReference type="SAM" id="Phobius"/>
    </source>
</evidence>
<feature type="transmembrane region" description="Helical" evidence="1">
    <location>
        <begin position="106"/>
        <end position="129"/>
    </location>
</feature>
<keyword evidence="1" id="KW-0472">Membrane</keyword>